<evidence type="ECO:0000313" key="1">
    <source>
        <dbReference type="EMBL" id="KAJ0409606.1"/>
    </source>
</evidence>
<comment type="caution">
    <text evidence="1">The sequence shown here is derived from an EMBL/GenBank/DDBJ whole genome shotgun (WGS) entry which is preliminary data.</text>
</comment>
<dbReference type="Proteomes" id="UP001209570">
    <property type="component" value="Unassembled WGS sequence"/>
</dbReference>
<protein>
    <submittedName>
        <fullName evidence="1">Uncharacterized protein</fullName>
    </submittedName>
</protein>
<accession>A0AAD5LU60</accession>
<dbReference type="AlphaFoldDB" id="A0AAD5LU60"/>
<gene>
    <name evidence="1" type="ORF">P43SY_008478</name>
</gene>
<keyword evidence="2" id="KW-1185">Reference proteome</keyword>
<proteinExistence type="predicted"/>
<sequence length="209" mass="22953">MQVIVGGLRSATTYNGQFGVLVGADTEPPYRHHVRLLSSGNVLRARAENLCVYPNGELLLDEQTARKLVDEALQSFTDGFLESSERQDVVGRAMLCGEFVNDGNASPMLIDCCDLDAAIEHCGGAHSSLTRFMKSAISPCRGDGRVNVLRFAQGLRSASQVPVHHELLIKRLREFIVSGLCEKCQAVFFERPSWVQGEHDPNEDILAVP</sequence>
<reference evidence="1" key="1">
    <citation type="submission" date="2021-12" db="EMBL/GenBank/DDBJ databases">
        <title>Prjna785345.</title>
        <authorList>
            <person name="Rujirawat T."/>
            <person name="Krajaejun T."/>
        </authorList>
    </citation>
    <scope>NUCLEOTIDE SEQUENCE</scope>
    <source>
        <strain evidence="1">Pi057C3</strain>
    </source>
</reference>
<name>A0AAD5LU60_PYTIN</name>
<evidence type="ECO:0000313" key="2">
    <source>
        <dbReference type="Proteomes" id="UP001209570"/>
    </source>
</evidence>
<organism evidence="1 2">
    <name type="scientific">Pythium insidiosum</name>
    <name type="common">Pythiosis disease agent</name>
    <dbReference type="NCBI Taxonomy" id="114742"/>
    <lineage>
        <taxon>Eukaryota</taxon>
        <taxon>Sar</taxon>
        <taxon>Stramenopiles</taxon>
        <taxon>Oomycota</taxon>
        <taxon>Peronosporomycetes</taxon>
        <taxon>Pythiales</taxon>
        <taxon>Pythiaceae</taxon>
        <taxon>Pythium</taxon>
    </lineage>
</organism>
<dbReference type="EMBL" id="JAKCXM010000003">
    <property type="protein sequence ID" value="KAJ0409606.1"/>
    <property type="molecule type" value="Genomic_DNA"/>
</dbReference>